<keyword evidence="3 9" id="KW-0812">Transmembrane</keyword>
<keyword evidence="8 9" id="KW-0472">Membrane</keyword>
<dbReference type="EMBL" id="VKKG01000006">
    <property type="protein sequence ID" value="TRY16915.1"/>
    <property type="molecule type" value="Genomic_DNA"/>
</dbReference>
<protein>
    <recommendedName>
        <fullName evidence="14">Copper resistance protein CopC</fullName>
    </recommendedName>
</protein>
<feature type="transmembrane region" description="Helical" evidence="9">
    <location>
        <begin position="231"/>
        <end position="252"/>
    </location>
</feature>
<proteinExistence type="predicted"/>
<feature type="domain" description="Copper resistance protein D" evidence="11">
    <location>
        <begin position="328"/>
        <end position="423"/>
    </location>
</feature>
<evidence type="ECO:0000313" key="13">
    <source>
        <dbReference type="Proteomes" id="UP000317638"/>
    </source>
</evidence>
<feature type="transmembrane region" description="Helical" evidence="9">
    <location>
        <begin position="150"/>
        <end position="172"/>
    </location>
</feature>
<evidence type="ECO:0000256" key="4">
    <source>
        <dbReference type="ARBA" id="ARBA00022723"/>
    </source>
</evidence>
<dbReference type="Gene3D" id="2.60.40.1220">
    <property type="match status" value="1"/>
</dbReference>
<keyword evidence="13" id="KW-1185">Reference proteome</keyword>
<sequence>MTAAAPSRPGTRGLRLLAPVLLALLTLLGPTQPAAAHAELVSTTPSDGAALAEAPATLELRFNEPVGLIDGAIRLLAANADPTPLRATVTDATVIVELPELAADASHAVAYRVASADGHPVSGVVSFTVGDAAPGAAPSAASGTPAATELLVRVLSGLLYLGLLAFAGLVFATRLVLRGAGASSRSLLVAERWSLAVAGGAAVLLVPASGLRVVGAALAAVFDPGAWAPGVSWPVVAVAILVVVLGWSAHLLGGARTGGLAPRGGLAVGLAGAAAVSPALVGHTLAYNPPVMLVADAGHLLAGSFWFGGLLAMLLFLHSRPGRDEARAALVRFSRAALGAVALLAVTGTGMAVLVLGSFENLVGTPYGRLLLVKVMVVAAVVLLATWVRFRLLPTSRSLLRFFRALRYEAALLVAVALLTGFLANTSPSHGHLHGAQQVSVQSQGLAVEGSLAPSAVGTNTFSFTLLFDGAAVESGDVAVSFRLPEQDLGPVAAVVEPRPDGSWAATVDLPAAGEWEAQVAARVSKFERPIAVLKVTVG</sequence>
<dbReference type="PANTHER" id="PTHR34820:SF4">
    <property type="entry name" value="INNER MEMBRANE PROTEIN YEBZ"/>
    <property type="match status" value="1"/>
</dbReference>
<dbReference type="RefSeq" id="WP_143939058.1">
    <property type="nucleotide sequence ID" value="NZ_VKKG01000006.1"/>
</dbReference>
<evidence type="ECO:0000256" key="2">
    <source>
        <dbReference type="ARBA" id="ARBA00022475"/>
    </source>
</evidence>
<dbReference type="InterPro" id="IPR014755">
    <property type="entry name" value="Cu-Rt/internalin_Ig-like"/>
</dbReference>
<keyword evidence="5" id="KW-0732">Signal</keyword>
<feature type="transmembrane region" description="Helical" evidence="9">
    <location>
        <begin position="297"/>
        <end position="317"/>
    </location>
</feature>
<dbReference type="SUPFAM" id="SSF81296">
    <property type="entry name" value="E set domains"/>
    <property type="match status" value="1"/>
</dbReference>
<dbReference type="GO" id="GO:0042597">
    <property type="term" value="C:periplasmic space"/>
    <property type="evidence" value="ECO:0007669"/>
    <property type="project" value="InterPro"/>
</dbReference>
<feature type="transmembrane region" description="Helical" evidence="9">
    <location>
        <begin position="264"/>
        <end position="285"/>
    </location>
</feature>
<feature type="transmembrane region" description="Helical" evidence="9">
    <location>
        <begin position="337"/>
        <end position="359"/>
    </location>
</feature>
<comment type="subcellular location">
    <subcellularLocation>
        <location evidence="1">Cell membrane</location>
        <topology evidence="1">Multi-pass membrane protein</topology>
    </subcellularLocation>
</comment>
<dbReference type="GO" id="GO:0006825">
    <property type="term" value="P:copper ion transport"/>
    <property type="evidence" value="ECO:0007669"/>
    <property type="project" value="InterPro"/>
</dbReference>
<keyword evidence="2" id="KW-1003">Cell membrane</keyword>
<dbReference type="InterPro" id="IPR008457">
    <property type="entry name" value="Cu-R_CopD_dom"/>
</dbReference>
<dbReference type="GO" id="GO:0005886">
    <property type="term" value="C:plasma membrane"/>
    <property type="evidence" value="ECO:0007669"/>
    <property type="project" value="UniProtKB-SubCell"/>
</dbReference>
<evidence type="ECO:0000259" key="11">
    <source>
        <dbReference type="Pfam" id="PF05425"/>
    </source>
</evidence>
<feature type="transmembrane region" description="Helical" evidence="9">
    <location>
        <begin position="371"/>
        <end position="393"/>
    </location>
</feature>
<feature type="domain" description="CopC" evidence="10">
    <location>
        <begin position="37"/>
        <end position="129"/>
    </location>
</feature>
<evidence type="ECO:0000256" key="1">
    <source>
        <dbReference type="ARBA" id="ARBA00004651"/>
    </source>
</evidence>
<evidence type="ECO:0000313" key="12">
    <source>
        <dbReference type="EMBL" id="TRY16915.1"/>
    </source>
</evidence>
<name>A0A553JWT7_9ACTN</name>
<dbReference type="InterPro" id="IPR032694">
    <property type="entry name" value="CopC/D"/>
</dbReference>
<dbReference type="InterPro" id="IPR014756">
    <property type="entry name" value="Ig_E-set"/>
</dbReference>
<feature type="transmembrane region" description="Helical" evidence="9">
    <location>
        <begin position="405"/>
        <end position="424"/>
    </location>
</feature>
<dbReference type="AlphaFoldDB" id="A0A553JWT7"/>
<gene>
    <name evidence="12" type="ORF">FOJ82_13685</name>
</gene>
<evidence type="ECO:0000256" key="9">
    <source>
        <dbReference type="SAM" id="Phobius"/>
    </source>
</evidence>
<comment type="caution">
    <text evidence="12">The sequence shown here is derived from an EMBL/GenBank/DDBJ whole genome shotgun (WGS) entry which is preliminary data.</text>
</comment>
<evidence type="ECO:0000256" key="7">
    <source>
        <dbReference type="ARBA" id="ARBA00023008"/>
    </source>
</evidence>
<keyword evidence="4" id="KW-0479">Metal-binding</keyword>
<evidence type="ECO:0008006" key="14">
    <source>
        <dbReference type="Google" id="ProtNLM"/>
    </source>
</evidence>
<dbReference type="GO" id="GO:0005507">
    <property type="term" value="F:copper ion binding"/>
    <property type="evidence" value="ECO:0007669"/>
    <property type="project" value="InterPro"/>
</dbReference>
<evidence type="ECO:0000259" key="10">
    <source>
        <dbReference type="Pfam" id="PF04234"/>
    </source>
</evidence>
<keyword evidence="6 9" id="KW-1133">Transmembrane helix</keyword>
<accession>A0A553JWT7</accession>
<evidence type="ECO:0000256" key="5">
    <source>
        <dbReference type="ARBA" id="ARBA00022729"/>
    </source>
</evidence>
<evidence type="ECO:0000256" key="3">
    <source>
        <dbReference type="ARBA" id="ARBA00022692"/>
    </source>
</evidence>
<feature type="transmembrane region" description="Helical" evidence="9">
    <location>
        <begin position="193"/>
        <end position="219"/>
    </location>
</feature>
<organism evidence="12 13">
    <name type="scientific">Tessaracoccus rhinocerotis</name>
    <dbReference type="NCBI Taxonomy" id="1689449"/>
    <lineage>
        <taxon>Bacteria</taxon>
        <taxon>Bacillati</taxon>
        <taxon>Actinomycetota</taxon>
        <taxon>Actinomycetes</taxon>
        <taxon>Propionibacteriales</taxon>
        <taxon>Propionibacteriaceae</taxon>
        <taxon>Tessaracoccus</taxon>
    </lineage>
</organism>
<evidence type="ECO:0000256" key="6">
    <source>
        <dbReference type="ARBA" id="ARBA00022989"/>
    </source>
</evidence>
<reference evidence="12 13" key="1">
    <citation type="submission" date="2019-07" db="EMBL/GenBank/DDBJ databases">
        <authorList>
            <person name="Zhou L.-Y."/>
        </authorList>
    </citation>
    <scope>NUCLEOTIDE SEQUENCE [LARGE SCALE GENOMIC DNA]</scope>
    <source>
        <strain evidence="12 13">YIM 101269</strain>
    </source>
</reference>
<dbReference type="OrthoDB" id="5242236at2"/>
<dbReference type="Pfam" id="PF04234">
    <property type="entry name" value="CopC"/>
    <property type="match status" value="1"/>
</dbReference>
<dbReference type="Proteomes" id="UP000317638">
    <property type="component" value="Unassembled WGS sequence"/>
</dbReference>
<evidence type="ECO:0000256" key="8">
    <source>
        <dbReference type="ARBA" id="ARBA00023136"/>
    </source>
</evidence>
<keyword evidence="7" id="KW-0186">Copper</keyword>
<dbReference type="PANTHER" id="PTHR34820">
    <property type="entry name" value="INNER MEMBRANE PROTEIN YEBZ"/>
    <property type="match status" value="1"/>
</dbReference>
<dbReference type="InterPro" id="IPR007348">
    <property type="entry name" value="CopC_dom"/>
</dbReference>
<dbReference type="GO" id="GO:0046688">
    <property type="term" value="P:response to copper ion"/>
    <property type="evidence" value="ECO:0007669"/>
    <property type="project" value="InterPro"/>
</dbReference>
<dbReference type="Pfam" id="PF05425">
    <property type="entry name" value="CopD"/>
    <property type="match status" value="1"/>
</dbReference>